<proteinExistence type="predicted"/>
<accession>A0A1D9FUP8</accession>
<sequence>MNSLDAITLKAFLVALTQLEDSLSAELQGELNALGKEFPSGVSNLHVLAKGLAPLEQAYKKARGILQADPGERLNCAGSDVEDAAQSYQEDVRSFIKVLNASDSVASAKEIAQESVPIKQLLVQLQREMSITVANPASIPDNSEFKAAMEAFAITRKNYRYAFRELAK</sequence>
<evidence type="ECO:0000313" key="2">
    <source>
        <dbReference type="Proteomes" id="UP000176944"/>
    </source>
</evidence>
<organism evidence="1 2">
    <name type="scientific">Moorena producens (strain JHB)</name>
    <dbReference type="NCBI Taxonomy" id="1454205"/>
    <lineage>
        <taxon>Bacteria</taxon>
        <taxon>Bacillati</taxon>
        <taxon>Cyanobacteriota</taxon>
        <taxon>Cyanophyceae</taxon>
        <taxon>Coleofasciculales</taxon>
        <taxon>Coleofasciculaceae</taxon>
        <taxon>Moorena</taxon>
    </lineage>
</organism>
<name>A0A1D9FUP8_MOOP1</name>
<reference evidence="2" key="1">
    <citation type="submission" date="2016-10" db="EMBL/GenBank/DDBJ databases">
        <title>Comparative genomics uncovers the prolific and rare metabolic potential of the cyanobacterial genus Moorea.</title>
        <authorList>
            <person name="Leao T."/>
            <person name="Castelao G."/>
            <person name="Korobeynikov A."/>
            <person name="Monroe E.A."/>
            <person name="Podell S."/>
            <person name="Glukhov E."/>
            <person name="Allen E."/>
            <person name="Gerwick W.H."/>
            <person name="Gerwick L."/>
        </authorList>
    </citation>
    <scope>NUCLEOTIDE SEQUENCE [LARGE SCALE GENOMIC DNA]</scope>
    <source>
        <strain evidence="2">JHB</strain>
    </source>
</reference>
<dbReference type="Proteomes" id="UP000176944">
    <property type="component" value="Chromosome"/>
</dbReference>
<gene>
    <name evidence="1" type="ORF">BJP36_03445</name>
</gene>
<protein>
    <submittedName>
        <fullName evidence="1">Uncharacterized protein</fullName>
    </submittedName>
</protein>
<dbReference type="EMBL" id="CP017708">
    <property type="protein sequence ID" value="AOY79106.1"/>
    <property type="molecule type" value="Genomic_DNA"/>
</dbReference>
<evidence type="ECO:0000313" key="1">
    <source>
        <dbReference type="EMBL" id="AOY79106.1"/>
    </source>
</evidence>
<dbReference type="AlphaFoldDB" id="A0A1D9FUP8"/>